<dbReference type="GO" id="GO:0005524">
    <property type="term" value="F:ATP binding"/>
    <property type="evidence" value="ECO:0007669"/>
    <property type="project" value="UniProtKB-KW"/>
</dbReference>
<dbReference type="GO" id="GO:0016887">
    <property type="term" value="F:ATP hydrolysis activity"/>
    <property type="evidence" value="ECO:0007669"/>
    <property type="project" value="InterPro"/>
</dbReference>
<keyword evidence="4 9" id="KW-0067">ATP-binding</keyword>
<evidence type="ECO:0000256" key="5">
    <source>
        <dbReference type="ARBA" id="ARBA00022967"/>
    </source>
</evidence>
<feature type="region of interest" description="Disordered" evidence="7">
    <location>
        <begin position="30"/>
        <end position="50"/>
    </location>
</feature>
<feature type="domain" description="ABC transporter" evidence="8">
    <location>
        <begin position="90"/>
        <end position="300"/>
    </location>
</feature>
<dbReference type="SMART" id="SM00382">
    <property type="entry name" value="AAA"/>
    <property type="match status" value="1"/>
</dbReference>
<keyword evidence="3" id="KW-0201">Cytochrome c-type biogenesis</keyword>
<dbReference type="InterPro" id="IPR003593">
    <property type="entry name" value="AAA+_ATPase"/>
</dbReference>
<evidence type="ECO:0000313" key="9">
    <source>
        <dbReference type="EMBL" id="PAK78159.1"/>
    </source>
</evidence>
<dbReference type="EMBL" id="NCXK01000007">
    <property type="protein sequence ID" value="PAK78159.1"/>
    <property type="molecule type" value="Genomic_DNA"/>
</dbReference>
<reference evidence="9 10" key="1">
    <citation type="submission" date="2017-04" db="EMBL/GenBank/DDBJ databases">
        <title>Kefir bacterial isolates.</title>
        <authorList>
            <person name="Kim Y."/>
            <person name="Blasche S."/>
            <person name="Patil K.R."/>
        </authorList>
    </citation>
    <scope>NUCLEOTIDE SEQUENCE [LARGE SCALE GENOMIC DNA]</scope>
    <source>
        <strain evidence="9 10">KR</strain>
    </source>
</reference>
<dbReference type="InterPro" id="IPR027417">
    <property type="entry name" value="P-loop_NTPase"/>
</dbReference>
<comment type="caution">
    <text evidence="9">The sequence shown here is derived from an EMBL/GenBank/DDBJ whole genome shotgun (WGS) entry which is preliminary data.</text>
</comment>
<dbReference type="Pfam" id="PF00005">
    <property type="entry name" value="ABC_tran"/>
    <property type="match status" value="1"/>
</dbReference>
<accession>A0A269XY55</accession>
<gene>
    <name evidence="9" type="ORF">B8X00_07225</name>
</gene>
<organism evidence="9 10">
    <name type="scientific">Acetobacter fabarum</name>
    <dbReference type="NCBI Taxonomy" id="483199"/>
    <lineage>
        <taxon>Bacteria</taxon>
        <taxon>Pseudomonadati</taxon>
        <taxon>Pseudomonadota</taxon>
        <taxon>Alphaproteobacteria</taxon>
        <taxon>Acetobacterales</taxon>
        <taxon>Acetobacteraceae</taxon>
        <taxon>Acetobacter</taxon>
    </lineage>
</organism>
<evidence type="ECO:0000313" key="10">
    <source>
        <dbReference type="Proteomes" id="UP000216151"/>
    </source>
</evidence>
<keyword evidence="5" id="KW-1278">Translocase</keyword>
<proteinExistence type="predicted"/>
<keyword evidence="2" id="KW-0547">Nucleotide-binding</keyword>
<evidence type="ECO:0000259" key="8">
    <source>
        <dbReference type="PROSITE" id="PS50893"/>
    </source>
</evidence>
<evidence type="ECO:0000256" key="1">
    <source>
        <dbReference type="ARBA" id="ARBA00022448"/>
    </source>
</evidence>
<feature type="region of interest" description="Disordered" evidence="7">
    <location>
        <begin position="65"/>
        <end position="86"/>
    </location>
</feature>
<dbReference type="InterPro" id="IPR005895">
    <property type="entry name" value="ABC_transptr_haem_export_CcmA"/>
</dbReference>
<keyword evidence="1" id="KW-0813">Transport</keyword>
<dbReference type="Gene3D" id="3.40.50.300">
    <property type="entry name" value="P-loop containing nucleotide triphosphate hydrolases"/>
    <property type="match status" value="1"/>
</dbReference>
<keyword evidence="10" id="KW-1185">Reference proteome</keyword>
<protein>
    <submittedName>
        <fullName evidence="9">Heme ABC exporter ATP-binding protein CcmA</fullName>
    </submittedName>
</protein>
<dbReference type="OrthoDB" id="9800654at2"/>
<dbReference type="PANTHER" id="PTHR43499:SF1">
    <property type="entry name" value="ABC TRANSPORTER I FAMILY MEMBER 1"/>
    <property type="match status" value="1"/>
</dbReference>
<dbReference type="NCBIfam" id="TIGR01189">
    <property type="entry name" value="ccmA"/>
    <property type="match status" value="1"/>
</dbReference>
<dbReference type="GO" id="GO:0022857">
    <property type="term" value="F:transmembrane transporter activity"/>
    <property type="evidence" value="ECO:0007669"/>
    <property type="project" value="InterPro"/>
</dbReference>
<dbReference type="PANTHER" id="PTHR43499">
    <property type="entry name" value="ABC TRANSPORTER I FAMILY MEMBER 1"/>
    <property type="match status" value="1"/>
</dbReference>
<dbReference type="PROSITE" id="PS50893">
    <property type="entry name" value="ABC_TRANSPORTER_2"/>
    <property type="match status" value="1"/>
</dbReference>
<evidence type="ECO:0000256" key="2">
    <source>
        <dbReference type="ARBA" id="ARBA00022741"/>
    </source>
</evidence>
<evidence type="ECO:0000256" key="3">
    <source>
        <dbReference type="ARBA" id="ARBA00022748"/>
    </source>
</evidence>
<evidence type="ECO:0000256" key="6">
    <source>
        <dbReference type="ARBA" id="ARBA00023136"/>
    </source>
</evidence>
<sequence>MRSGHRCVPYCSARRCVRVRSSDNRLDIPLGLEHTGTNKRHKRGSDHDRASNPAFCVITVTKRRSPISVSQSEPRASAPSGTPAPTGTVLEADSLCVFRGDRLVLDGVSLTLHAGDAMLLTGPNGAGKSTLLRVLAGLRKPDSGQLTWNGQSIFDDRAAHAERVAYIGHQDALKPGLSVSENLHLFTRPGADLSDALEAMDLCALADLPARLLSAGQKRRTALARVLLAQAPLWLLDEPSLGLDSAAITLLGRAMAAHRARGGILIATTHVPLPLDNTCALDLPGAADPRPFGAFEGDYA</sequence>
<dbReference type="AlphaFoldDB" id="A0A269XY55"/>
<feature type="compositionally biased region" description="Polar residues" evidence="7">
    <location>
        <begin position="67"/>
        <end position="85"/>
    </location>
</feature>
<evidence type="ECO:0000256" key="4">
    <source>
        <dbReference type="ARBA" id="ARBA00022840"/>
    </source>
</evidence>
<name>A0A269XY55_9PROT</name>
<dbReference type="Proteomes" id="UP000216151">
    <property type="component" value="Unassembled WGS sequence"/>
</dbReference>
<dbReference type="InterPro" id="IPR003439">
    <property type="entry name" value="ABC_transporter-like_ATP-bd"/>
</dbReference>
<evidence type="ECO:0000256" key="7">
    <source>
        <dbReference type="SAM" id="MobiDB-lite"/>
    </source>
</evidence>
<dbReference type="SUPFAM" id="SSF52540">
    <property type="entry name" value="P-loop containing nucleoside triphosphate hydrolases"/>
    <property type="match status" value="1"/>
</dbReference>
<dbReference type="GO" id="GO:0017004">
    <property type="term" value="P:cytochrome complex assembly"/>
    <property type="evidence" value="ECO:0007669"/>
    <property type="project" value="UniProtKB-KW"/>
</dbReference>
<keyword evidence="6" id="KW-0472">Membrane</keyword>